<proteinExistence type="predicted"/>
<dbReference type="SMART" id="SM00147">
    <property type="entry name" value="RasGEF"/>
    <property type="match status" value="1"/>
</dbReference>
<feature type="region of interest" description="Disordered" evidence="4">
    <location>
        <begin position="683"/>
        <end position="702"/>
    </location>
</feature>
<evidence type="ECO:0000256" key="1">
    <source>
        <dbReference type="ARBA" id="ARBA00022658"/>
    </source>
</evidence>
<feature type="non-terminal residue" evidence="6">
    <location>
        <position position="1"/>
    </location>
</feature>
<keyword evidence="7" id="KW-1185">Reference proteome</keyword>
<dbReference type="Pfam" id="PF00617">
    <property type="entry name" value="RasGEF"/>
    <property type="match status" value="1"/>
</dbReference>
<feature type="compositionally biased region" description="Polar residues" evidence="4">
    <location>
        <begin position="667"/>
        <end position="676"/>
    </location>
</feature>
<dbReference type="InterPro" id="IPR008937">
    <property type="entry name" value="Ras-like_GEF"/>
</dbReference>
<evidence type="ECO:0000256" key="3">
    <source>
        <dbReference type="SAM" id="Coils"/>
    </source>
</evidence>
<dbReference type="InterPro" id="IPR036964">
    <property type="entry name" value="RASGEF_cat_dom_sf"/>
</dbReference>
<dbReference type="PANTHER" id="PTHR23113">
    <property type="entry name" value="GUANINE NUCLEOTIDE EXCHANGE FACTOR"/>
    <property type="match status" value="1"/>
</dbReference>
<dbReference type="EMBL" id="JBCLYO010000007">
    <property type="protein sequence ID" value="KAL0087382.1"/>
    <property type="molecule type" value="Genomic_DNA"/>
</dbReference>
<comment type="caution">
    <text evidence="6">The sequence shown here is derived from an EMBL/GenBank/DDBJ whole genome shotgun (WGS) entry which is preliminary data.</text>
</comment>
<keyword evidence="3" id="KW-0175">Coiled coil</keyword>
<dbReference type="Proteomes" id="UP001448207">
    <property type="component" value="Unassembled WGS sequence"/>
</dbReference>
<feature type="region of interest" description="Disordered" evidence="4">
    <location>
        <begin position="76"/>
        <end position="198"/>
    </location>
</feature>
<feature type="region of interest" description="Disordered" evidence="4">
    <location>
        <begin position="584"/>
        <end position="614"/>
    </location>
</feature>
<feature type="compositionally biased region" description="Pro residues" evidence="4">
    <location>
        <begin position="118"/>
        <end position="136"/>
    </location>
</feature>
<gene>
    <name evidence="6" type="ORF">J3Q64DRAFT_1478280</name>
</gene>
<feature type="compositionally biased region" description="Low complexity" evidence="4">
    <location>
        <begin position="650"/>
        <end position="666"/>
    </location>
</feature>
<evidence type="ECO:0000313" key="7">
    <source>
        <dbReference type="Proteomes" id="UP001448207"/>
    </source>
</evidence>
<evidence type="ECO:0000313" key="6">
    <source>
        <dbReference type="EMBL" id="KAL0087382.1"/>
    </source>
</evidence>
<dbReference type="Gene3D" id="1.10.840.10">
    <property type="entry name" value="Ras guanine-nucleotide exchange factors catalytic domain"/>
    <property type="match status" value="1"/>
</dbReference>
<protein>
    <submittedName>
        <fullName evidence="6">Ras guanine nucleotide exchange factor domain-containing protein</fullName>
    </submittedName>
</protein>
<dbReference type="InterPro" id="IPR023578">
    <property type="entry name" value="Ras_GEF_dom_sf"/>
</dbReference>
<accession>A0ABR3B1Y7</accession>
<evidence type="ECO:0000259" key="5">
    <source>
        <dbReference type="PROSITE" id="PS50009"/>
    </source>
</evidence>
<reference evidence="6 7" key="1">
    <citation type="submission" date="2024-04" db="EMBL/GenBank/DDBJ databases">
        <title>Symmetric and asymmetric DNA N6-adenine methylation regulates different biological responses in Mucorales.</title>
        <authorList>
            <consortium name="Lawrence Berkeley National Laboratory"/>
            <person name="Lax C."/>
            <person name="Mondo S.J."/>
            <person name="Osorio-Concepcion M."/>
            <person name="Muszewska A."/>
            <person name="Corrochano-Luque M."/>
            <person name="Gutierrez G."/>
            <person name="Riley R."/>
            <person name="Lipzen A."/>
            <person name="Guo J."/>
            <person name="Hundley H."/>
            <person name="Amirebrahimi M."/>
            <person name="Ng V."/>
            <person name="Lorenzo-Gutierrez D."/>
            <person name="Binder U."/>
            <person name="Yang J."/>
            <person name="Song Y."/>
            <person name="Canovas D."/>
            <person name="Navarro E."/>
            <person name="Freitag M."/>
            <person name="Gabaldon T."/>
            <person name="Grigoriev I.V."/>
            <person name="Corrochano L.M."/>
            <person name="Nicolas F.E."/>
            <person name="Garre V."/>
        </authorList>
    </citation>
    <scope>NUCLEOTIDE SEQUENCE [LARGE SCALE GENOMIC DNA]</scope>
    <source>
        <strain evidence="6 7">L51</strain>
    </source>
</reference>
<feature type="compositionally biased region" description="Polar residues" evidence="4">
    <location>
        <begin position="84"/>
        <end position="100"/>
    </location>
</feature>
<feature type="coiled-coil region" evidence="3">
    <location>
        <begin position="254"/>
        <end position="281"/>
    </location>
</feature>
<organism evidence="6 7">
    <name type="scientific">Phycomyces blakesleeanus</name>
    <dbReference type="NCBI Taxonomy" id="4837"/>
    <lineage>
        <taxon>Eukaryota</taxon>
        <taxon>Fungi</taxon>
        <taxon>Fungi incertae sedis</taxon>
        <taxon>Mucoromycota</taxon>
        <taxon>Mucoromycotina</taxon>
        <taxon>Mucoromycetes</taxon>
        <taxon>Mucorales</taxon>
        <taxon>Phycomycetaceae</taxon>
        <taxon>Phycomyces</taxon>
    </lineage>
</organism>
<dbReference type="InterPro" id="IPR001895">
    <property type="entry name" value="RASGEF_cat_dom"/>
</dbReference>
<evidence type="ECO:0000256" key="2">
    <source>
        <dbReference type="PROSITE-ProRule" id="PRU00168"/>
    </source>
</evidence>
<feature type="domain" description="Ras-GEF" evidence="5">
    <location>
        <begin position="330"/>
        <end position="569"/>
    </location>
</feature>
<sequence>MEDAQSSLAPAIQMEDDGHIKEAYMAYLNTAQQSLEALFDIKFVHSAIIGKPKNYSIVINTMRLCMDHIENMIERHSPAPPRTLPNQTRHPPIIAQTTGDSKAPPPLPPKPSYIQKPVLPPKPARAIPPRPPPPPSIANKEKPLTPNHLSNQNQNQSPTPPPPVARSRVFRPVDEGRPLSLPSQSEHRRPPHRPLTEFPDTVAPVWVVAEGDIDPTHLVPAQTNAGDSLTPSDHQPASSDHIPLIPAPPLLTTHRALQAQLDELEQILKEYRARKQNVAHRTSLETMTEDDLNQLILQASRRLADVKQTLNRVRTLYMSAATIPTVMQFQAHIIAYQITLIESAIYISIPPHALLEHTAKHPHPRIVASTDFFNYVTRFIEHSILLSQDASARAQQVHYWIKVASRCLDLNNYQTLKAIVSALGTPPVQRLRRTWAYIPKKSLVKLESLSELMSEASNYGRYREHMGMVSVSVVNGKSVALIRAEHATRPTVPFLGTFIHDITYLLAAFKTHSQAGDLPEEEPRIHEVLMIMAQFQSGPRYPSVPPASYLKQSQKHYFRPALSNALHRGASGISRISGAGLFGFGQPSASSPGERNSNNGSNNDDDDDNNNGPLEEQQQMATQYILMRSWVAQSTVDELSALREPPHQKSSSIPGSRSSNGNGQSSVLSTASSAMRFSTDSVSLGALSSSGNGSRPNSADDS</sequence>
<keyword evidence="1 2" id="KW-0344">Guanine-nucleotide releasing factor</keyword>
<dbReference type="SUPFAM" id="SSF48366">
    <property type="entry name" value="Ras GEF"/>
    <property type="match status" value="1"/>
</dbReference>
<feature type="region of interest" description="Disordered" evidence="4">
    <location>
        <begin position="643"/>
        <end position="676"/>
    </location>
</feature>
<name>A0ABR3B1Y7_PHYBL</name>
<feature type="compositionally biased region" description="Low complexity" evidence="4">
    <location>
        <begin position="683"/>
        <end position="694"/>
    </location>
</feature>
<dbReference type="PANTHER" id="PTHR23113:SF368">
    <property type="entry name" value="CELL DIVISION CONTROL PROTEIN 25"/>
    <property type="match status" value="1"/>
</dbReference>
<dbReference type="PROSITE" id="PS50009">
    <property type="entry name" value="RASGEF_CAT"/>
    <property type="match status" value="1"/>
</dbReference>
<evidence type="ECO:0000256" key="4">
    <source>
        <dbReference type="SAM" id="MobiDB-lite"/>
    </source>
</evidence>